<gene>
    <name evidence="1" type="ORF">PHMEG_0002950</name>
</gene>
<reference evidence="2" key="1">
    <citation type="submission" date="2017-03" db="EMBL/GenBank/DDBJ databases">
        <title>Phytopthora megakarya and P. palmivora, two closely related causual agents of cacao black pod achieved similar genome size and gene model numbers by different mechanisms.</title>
        <authorList>
            <person name="Ali S."/>
            <person name="Shao J."/>
            <person name="Larry D.J."/>
            <person name="Kronmiller B."/>
            <person name="Shen D."/>
            <person name="Strem M.D."/>
            <person name="Melnick R.L."/>
            <person name="Guiltinan M.J."/>
            <person name="Tyler B.M."/>
            <person name="Meinhardt L.W."/>
            <person name="Bailey B.A."/>
        </authorList>
    </citation>
    <scope>NUCLEOTIDE SEQUENCE [LARGE SCALE GENOMIC DNA]</scope>
    <source>
        <strain evidence="2">zdho120</strain>
    </source>
</reference>
<protein>
    <recommendedName>
        <fullName evidence="3">Endonuclease/exonuclease/phosphatase domain-containing protein</fullName>
    </recommendedName>
</protein>
<proteinExistence type="predicted"/>
<accession>A0A225WZN2</accession>
<organism evidence="1 2">
    <name type="scientific">Phytophthora megakarya</name>
    <dbReference type="NCBI Taxonomy" id="4795"/>
    <lineage>
        <taxon>Eukaryota</taxon>
        <taxon>Sar</taxon>
        <taxon>Stramenopiles</taxon>
        <taxon>Oomycota</taxon>
        <taxon>Peronosporomycetes</taxon>
        <taxon>Peronosporales</taxon>
        <taxon>Peronosporaceae</taxon>
        <taxon>Phytophthora</taxon>
    </lineage>
</organism>
<dbReference type="EMBL" id="NBNE01000143">
    <property type="protein sequence ID" value="OWZ22360.1"/>
    <property type="molecule type" value="Genomic_DNA"/>
</dbReference>
<comment type="caution">
    <text evidence="1">The sequence shown here is derived from an EMBL/GenBank/DDBJ whole genome shotgun (WGS) entry which is preliminary data.</text>
</comment>
<dbReference type="InterPro" id="IPR036691">
    <property type="entry name" value="Endo/exonu/phosph_ase_sf"/>
</dbReference>
<evidence type="ECO:0008006" key="3">
    <source>
        <dbReference type="Google" id="ProtNLM"/>
    </source>
</evidence>
<name>A0A225WZN2_9STRA</name>
<evidence type="ECO:0000313" key="2">
    <source>
        <dbReference type="Proteomes" id="UP000198211"/>
    </source>
</evidence>
<evidence type="ECO:0000313" key="1">
    <source>
        <dbReference type="EMBL" id="OWZ22360.1"/>
    </source>
</evidence>
<sequence length="168" mass="18989">MLLAHFRQTLHGVCQSLSNLTISPGPAQVTLKHPTKRSQSLSRLRIGTYNVQSIVSQRQLDLLPEDLRWYRIDILGLQKTHLFSEGELHLGGYDLLTLPTTERRYGIGFAPVIYPHTLTDIEPTPTASVFSNFAFQAYHVSTLSPPIHHTVGGKRNMSMPFTLTYKLY</sequence>
<dbReference type="SUPFAM" id="SSF56219">
    <property type="entry name" value="DNase I-like"/>
    <property type="match status" value="1"/>
</dbReference>
<dbReference type="Proteomes" id="UP000198211">
    <property type="component" value="Unassembled WGS sequence"/>
</dbReference>
<keyword evidence="2" id="KW-1185">Reference proteome</keyword>
<dbReference type="AlphaFoldDB" id="A0A225WZN2"/>